<accession>A0ABU8YK69</accession>
<evidence type="ECO:0000313" key="2">
    <source>
        <dbReference type="Proteomes" id="UP001384579"/>
    </source>
</evidence>
<organism evidence="1 2">
    <name type="scientific">Microcoleus anatoxicus PTRS2</name>
    <dbReference type="NCBI Taxonomy" id="2705321"/>
    <lineage>
        <taxon>Bacteria</taxon>
        <taxon>Bacillati</taxon>
        <taxon>Cyanobacteriota</taxon>
        <taxon>Cyanophyceae</taxon>
        <taxon>Oscillatoriophycideae</taxon>
        <taxon>Oscillatoriales</taxon>
        <taxon>Microcoleaceae</taxon>
        <taxon>Microcoleus</taxon>
        <taxon>Microcoleus anatoxicus</taxon>
    </lineage>
</organism>
<evidence type="ECO:0000313" key="1">
    <source>
        <dbReference type="EMBL" id="MEK0184750.1"/>
    </source>
</evidence>
<sequence length="134" mass="15076">MAEIIEQDIINSSVEVGSGCEWTGKGVEPQWNNPKSTKAYDHIARHHGPKLKPHELMGRATSSNKDQGQWLDSEDWIIAEQLIPKYSGKYIIDFQRPIGIVYHPDGTITENVTCAKIKRNPNGTLKYGYPVLKS</sequence>
<reference evidence="1 2" key="1">
    <citation type="journal article" date="2020" name="Harmful Algae">
        <title>Molecular and morphological characterization of a novel dihydroanatoxin-a producing Microcoleus species (cyanobacteria) from the Russian River, California, USA.</title>
        <authorList>
            <person name="Conklin K.Y."/>
            <person name="Stancheva R."/>
            <person name="Otten T.G."/>
            <person name="Fadness R."/>
            <person name="Boyer G.L."/>
            <person name="Read B."/>
            <person name="Zhang X."/>
            <person name="Sheath R.G."/>
        </authorList>
    </citation>
    <scope>NUCLEOTIDE SEQUENCE [LARGE SCALE GENOMIC DNA]</scope>
    <source>
        <strain evidence="1 2">PTRS2</strain>
    </source>
</reference>
<protein>
    <recommendedName>
        <fullName evidence="3">HNH endonuclease</fullName>
    </recommendedName>
</protein>
<gene>
    <name evidence="1" type="ORF">WMG39_07750</name>
</gene>
<evidence type="ECO:0008006" key="3">
    <source>
        <dbReference type="Google" id="ProtNLM"/>
    </source>
</evidence>
<dbReference type="Proteomes" id="UP001384579">
    <property type="component" value="Unassembled WGS sequence"/>
</dbReference>
<keyword evidence="2" id="KW-1185">Reference proteome</keyword>
<comment type="caution">
    <text evidence="1">The sequence shown here is derived from an EMBL/GenBank/DDBJ whole genome shotgun (WGS) entry which is preliminary data.</text>
</comment>
<dbReference type="EMBL" id="JBBLXS010000071">
    <property type="protein sequence ID" value="MEK0184750.1"/>
    <property type="molecule type" value="Genomic_DNA"/>
</dbReference>
<dbReference type="RefSeq" id="WP_340522869.1">
    <property type="nucleotide sequence ID" value="NZ_JBBLXS010000071.1"/>
</dbReference>
<proteinExistence type="predicted"/>
<name>A0ABU8YK69_9CYAN</name>